<reference evidence="8 9" key="2">
    <citation type="journal article" date="2017" name="Genome Biol.">
        <title>New reference genome sequences of hot pepper reveal the massive evolution of plant disease-resistance genes by retroduplication.</title>
        <authorList>
            <person name="Kim S."/>
            <person name="Park J."/>
            <person name="Yeom S.I."/>
            <person name="Kim Y.M."/>
            <person name="Seo E."/>
            <person name="Kim K.T."/>
            <person name="Kim M.S."/>
            <person name="Lee J.M."/>
            <person name="Cheong K."/>
            <person name="Shin H.S."/>
            <person name="Kim S.B."/>
            <person name="Han K."/>
            <person name="Lee J."/>
            <person name="Park M."/>
            <person name="Lee H.A."/>
            <person name="Lee H.Y."/>
            <person name="Lee Y."/>
            <person name="Oh S."/>
            <person name="Lee J.H."/>
            <person name="Choi E."/>
            <person name="Choi E."/>
            <person name="Lee S.E."/>
            <person name="Jeon J."/>
            <person name="Kim H."/>
            <person name="Choi G."/>
            <person name="Song H."/>
            <person name="Lee J."/>
            <person name="Lee S.C."/>
            <person name="Kwon J.K."/>
            <person name="Lee H.Y."/>
            <person name="Koo N."/>
            <person name="Hong Y."/>
            <person name="Kim R.W."/>
            <person name="Kang W.H."/>
            <person name="Huh J.H."/>
            <person name="Kang B.C."/>
            <person name="Yang T.J."/>
            <person name="Lee Y.H."/>
            <person name="Bennetzen J.L."/>
            <person name="Choi D."/>
        </authorList>
    </citation>
    <scope>NUCLEOTIDE SEQUENCE [LARGE SCALE GENOMIC DNA]</scope>
    <source>
        <strain evidence="9">cv. CM334</strain>
    </source>
</reference>
<dbReference type="GO" id="GO:0016788">
    <property type="term" value="F:hydrolase activity, acting on ester bonds"/>
    <property type="evidence" value="ECO:0007669"/>
    <property type="project" value="InterPro"/>
</dbReference>
<evidence type="ECO:0000256" key="1">
    <source>
        <dbReference type="ARBA" id="ARBA00004613"/>
    </source>
</evidence>
<evidence type="ECO:0000256" key="6">
    <source>
        <dbReference type="ARBA" id="ARBA00022963"/>
    </source>
</evidence>
<dbReference type="Pfam" id="PF00657">
    <property type="entry name" value="Lipase_GDSL"/>
    <property type="match status" value="1"/>
</dbReference>
<dbReference type="Gramene" id="PHT90097">
    <property type="protein sequence ID" value="PHT90097"/>
    <property type="gene ID" value="T459_05210"/>
</dbReference>
<gene>
    <name evidence="8" type="ORF">T459_05210</name>
</gene>
<dbReference type="EMBL" id="AYRZ02000002">
    <property type="protein sequence ID" value="PHT90097.1"/>
    <property type="molecule type" value="Genomic_DNA"/>
</dbReference>
<organism evidence="8 9">
    <name type="scientific">Capsicum annuum</name>
    <name type="common">Capsicum pepper</name>
    <dbReference type="NCBI Taxonomy" id="4072"/>
    <lineage>
        <taxon>Eukaryota</taxon>
        <taxon>Viridiplantae</taxon>
        <taxon>Streptophyta</taxon>
        <taxon>Embryophyta</taxon>
        <taxon>Tracheophyta</taxon>
        <taxon>Spermatophyta</taxon>
        <taxon>Magnoliopsida</taxon>
        <taxon>eudicotyledons</taxon>
        <taxon>Gunneridae</taxon>
        <taxon>Pentapetalae</taxon>
        <taxon>asterids</taxon>
        <taxon>lamiids</taxon>
        <taxon>Solanales</taxon>
        <taxon>Solanaceae</taxon>
        <taxon>Solanoideae</taxon>
        <taxon>Capsiceae</taxon>
        <taxon>Capsicum</taxon>
    </lineage>
</organism>
<dbReference type="PANTHER" id="PTHR45650">
    <property type="entry name" value="GDSL-LIKE LIPASE/ACYLHYDROLASE-RELATED"/>
    <property type="match status" value="1"/>
</dbReference>
<dbReference type="Gene3D" id="3.40.50.1110">
    <property type="entry name" value="SGNH hydrolase"/>
    <property type="match status" value="1"/>
</dbReference>
<dbReference type="GO" id="GO:0016042">
    <property type="term" value="P:lipid catabolic process"/>
    <property type="evidence" value="ECO:0007669"/>
    <property type="project" value="UniProtKB-KW"/>
</dbReference>
<evidence type="ECO:0000256" key="4">
    <source>
        <dbReference type="ARBA" id="ARBA00022729"/>
    </source>
</evidence>
<comment type="subcellular location">
    <subcellularLocation>
        <location evidence="1">Secreted</location>
    </subcellularLocation>
</comment>
<dbReference type="InterPro" id="IPR051238">
    <property type="entry name" value="GDSL_esterase/lipase"/>
</dbReference>
<keyword evidence="7" id="KW-0443">Lipid metabolism</keyword>
<evidence type="ECO:0000313" key="9">
    <source>
        <dbReference type="Proteomes" id="UP000222542"/>
    </source>
</evidence>
<keyword evidence="5" id="KW-0378">Hydrolase</keyword>
<dbReference type="InterPro" id="IPR036514">
    <property type="entry name" value="SGNH_hydro_sf"/>
</dbReference>
<sequence length="220" mass="24176">MKTLVEGAPQVLPCYFIFGNSLLDNGNNNGLYTLVKANYAPYGVDFREGRPTGRFTNGRNTADFLAELLGFNHYIPPFASAKDSDILEGVNYASGLAVGKRRGHWAGLLRLQRSSTSLNSDGVIGFYDFDEGGDDICIAGVSTSSNSYGQTEYGSDLSQKWRFLAGSYLAISSPCSSGGLLTCNFITLFFRRAPDLLFHQSVNFRLFTLLLDFQLLHFVS</sequence>
<protein>
    <recommendedName>
        <fullName evidence="10">GDSL esterase/lipase</fullName>
    </recommendedName>
</protein>
<name>A0A2G3A791_CAPAN</name>
<dbReference type="InterPro" id="IPR001087">
    <property type="entry name" value="GDSL"/>
</dbReference>
<dbReference type="AlphaFoldDB" id="A0A2G3A791"/>
<evidence type="ECO:0000256" key="3">
    <source>
        <dbReference type="ARBA" id="ARBA00022525"/>
    </source>
</evidence>
<dbReference type="Proteomes" id="UP000222542">
    <property type="component" value="Unassembled WGS sequence"/>
</dbReference>
<keyword evidence="6" id="KW-0442">Lipid degradation</keyword>
<evidence type="ECO:0000313" key="8">
    <source>
        <dbReference type="EMBL" id="PHT90097.1"/>
    </source>
</evidence>
<dbReference type="PANTHER" id="PTHR45650:SF36">
    <property type="entry name" value="ZINC FINGER PROTEIN"/>
    <property type="match status" value="1"/>
</dbReference>
<dbReference type="STRING" id="4072.A0A2G3A791"/>
<comment type="caution">
    <text evidence="8">The sequence shown here is derived from an EMBL/GenBank/DDBJ whole genome shotgun (WGS) entry which is preliminary data.</text>
</comment>
<keyword evidence="4" id="KW-0732">Signal</keyword>
<reference evidence="8 9" key="1">
    <citation type="journal article" date="2014" name="Nat. Genet.">
        <title>Genome sequence of the hot pepper provides insights into the evolution of pungency in Capsicum species.</title>
        <authorList>
            <person name="Kim S."/>
            <person name="Park M."/>
            <person name="Yeom S.I."/>
            <person name="Kim Y.M."/>
            <person name="Lee J.M."/>
            <person name="Lee H.A."/>
            <person name="Seo E."/>
            <person name="Choi J."/>
            <person name="Cheong K."/>
            <person name="Kim K.T."/>
            <person name="Jung K."/>
            <person name="Lee G.W."/>
            <person name="Oh S.K."/>
            <person name="Bae C."/>
            <person name="Kim S.B."/>
            <person name="Lee H.Y."/>
            <person name="Kim S.Y."/>
            <person name="Kim M.S."/>
            <person name="Kang B.C."/>
            <person name="Jo Y.D."/>
            <person name="Yang H.B."/>
            <person name="Jeong H.J."/>
            <person name="Kang W.H."/>
            <person name="Kwon J.K."/>
            <person name="Shin C."/>
            <person name="Lim J.Y."/>
            <person name="Park J.H."/>
            <person name="Huh J.H."/>
            <person name="Kim J.S."/>
            <person name="Kim B.D."/>
            <person name="Cohen O."/>
            <person name="Paran I."/>
            <person name="Suh M.C."/>
            <person name="Lee S.B."/>
            <person name="Kim Y.K."/>
            <person name="Shin Y."/>
            <person name="Noh S.J."/>
            <person name="Park J."/>
            <person name="Seo Y.S."/>
            <person name="Kwon S.Y."/>
            <person name="Kim H.A."/>
            <person name="Park J.M."/>
            <person name="Kim H.J."/>
            <person name="Choi S.B."/>
            <person name="Bosland P.W."/>
            <person name="Reeves G."/>
            <person name="Jo S.H."/>
            <person name="Lee B.W."/>
            <person name="Cho H.T."/>
            <person name="Choi H.S."/>
            <person name="Lee M.S."/>
            <person name="Yu Y."/>
            <person name="Do Choi Y."/>
            <person name="Park B.S."/>
            <person name="van Deynze A."/>
            <person name="Ashrafi H."/>
            <person name="Hill T."/>
            <person name="Kim W.T."/>
            <person name="Pai H.S."/>
            <person name="Ahn H.K."/>
            <person name="Yeam I."/>
            <person name="Giovannoni J.J."/>
            <person name="Rose J.K."/>
            <person name="Sorensen I."/>
            <person name="Lee S.J."/>
            <person name="Kim R.W."/>
            <person name="Choi I.Y."/>
            <person name="Choi B.S."/>
            <person name="Lim J.S."/>
            <person name="Lee Y.H."/>
            <person name="Choi D."/>
        </authorList>
    </citation>
    <scope>NUCLEOTIDE SEQUENCE [LARGE SCALE GENOMIC DNA]</scope>
    <source>
        <strain evidence="9">cv. CM334</strain>
    </source>
</reference>
<keyword evidence="9" id="KW-1185">Reference proteome</keyword>
<comment type="similarity">
    <text evidence="2">Belongs to the 'GDSL' lipolytic enzyme family.</text>
</comment>
<accession>A0A2G3A791</accession>
<evidence type="ECO:0000256" key="2">
    <source>
        <dbReference type="ARBA" id="ARBA00008668"/>
    </source>
</evidence>
<proteinExistence type="inferred from homology"/>
<dbReference type="GO" id="GO:0005576">
    <property type="term" value="C:extracellular region"/>
    <property type="evidence" value="ECO:0007669"/>
    <property type="project" value="UniProtKB-SubCell"/>
</dbReference>
<evidence type="ECO:0000256" key="7">
    <source>
        <dbReference type="ARBA" id="ARBA00023098"/>
    </source>
</evidence>
<keyword evidence="3" id="KW-0964">Secreted</keyword>
<evidence type="ECO:0000256" key="5">
    <source>
        <dbReference type="ARBA" id="ARBA00022801"/>
    </source>
</evidence>
<evidence type="ECO:0008006" key="10">
    <source>
        <dbReference type="Google" id="ProtNLM"/>
    </source>
</evidence>